<dbReference type="InterPro" id="IPR006118">
    <property type="entry name" value="Recombinase_CS"/>
</dbReference>
<dbReference type="PROSITE" id="PS51736">
    <property type="entry name" value="RECOMBINASES_3"/>
    <property type="match status" value="1"/>
</dbReference>
<dbReference type="PROSITE" id="PS00397">
    <property type="entry name" value="RECOMBINASES_1"/>
    <property type="match status" value="1"/>
</dbReference>
<dbReference type="Proteomes" id="UP000646386">
    <property type="component" value="Chromosome"/>
</dbReference>
<dbReference type="PANTHER" id="PTHR30461">
    <property type="entry name" value="DNA-INVERTASE FROM LAMBDOID PROPHAGE"/>
    <property type="match status" value="1"/>
</dbReference>
<dbReference type="InterPro" id="IPR036162">
    <property type="entry name" value="Resolvase-like_N_sf"/>
</dbReference>
<dbReference type="CDD" id="cd03768">
    <property type="entry name" value="SR_ResInv"/>
    <property type="match status" value="1"/>
</dbReference>
<evidence type="ECO:0000313" key="7">
    <source>
        <dbReference type="EMBL" id="QXI04563.1"/>
    </source>
</evidence>
<dbReference type="PANTHER" id="PTHR30461:SF26">
    <property type="entry name" value="RESOLVASE HOMOLOG YNEB"/>
    <property type="match status" value="1"/>
</dbReference>
<evidence type="ECO:0000313" key="8">
    <source>
        <dbReference type="Proteomes" id="UP000646386"/>
    </source>
</evidence>
<dbReference type="InterPro" id="IPR006119">
    <property type="entry name" value="Resolv_N"/>
</dbReference>
<evidence type="ECO:0000256" key="1">
    <source>
        <dbReference type="ARBA" id="ARBA00009913"/>
    </source>
</evidence>
<accession>A0ABX8PT23</accession>
<organism evidence="7 8">
    <name type="scientific">Pseudomonas tensinigenes</name>
    <dbReference type="NCBI Taxonomy" id="2745511"/>
    <lineage>
        <taxon>Bacteria</taxon>
        <taxon>Pseudomonadati</taxon>
        <taxon>Pseudomonadota</taxon>
        <taxon>Gammaproteobacteria</taxon>
        <taxon>Pseudomonadales</taxon>
        <taxon>Pseudomonadaceae</taxon>
        <taxon>Pseudomonas</taxon>
    </lineage>
</organism>
<evidence type="ECO:0000256" key="5">
    <source>
        <dbReference type="PROSITE-ProRule" id="PRU10137"/>
    </source>
</evidence>
<keyword evidence="8" id="KW-1185">Reference proteome</keyword>
<evidence type="ECO:0000259" key="6">
    <source>
        <dbReference type="PROSITE" id="PS51736"/>
    </source>
</evidence>
<evidence type="ECO:0000256" key="3">
    <source>
        <dbReference type="ARBA" id="ARBA00023125"/>
    </source>
</evidence>
<evidence type="ECO:0000256" key="4">
    <source>
        <dbReference type="ARBA" id="ARBA00023172"/>
    </source>
</evidence>
<keyword evidence="4" id="KW-0233">DNA recombination</keyword>
<dbReference type="SMART" id="SM00857">
    <property type="entry name" value="Resolvase"/>
    <property type="match status" value="1"/>
</dbReference>
<feature type="active site" description="O-(5'-phospho-DNA)-serine intermediate" evidence="5">
    <location>
        <position position="9"/>
    </location>
</feature>
<evidence type="ECO:0000256" key="2">
    <source>
        <dbReference type="ARBA" id="ARBA00022908"/>
    </source>
</evidence>
<dbReference type="Gene3D" id="3.40.50.1390">
    <property type="entry name" value="Resolvase, N-terminal catalytic domain"/>
    <property type="match status" value="1"/>
</dbReference>
<dbReference type="EMBL" id="CP077089">
    <property type="protein sequence ID" value="QXI04563.1"/>
    <property type="molecule type" value="Genomic_DNA"/>
</dbReference>
<feature type="domain" description="Resolvase/invertase-type recombinase catalytic" evidence="6">
    <location>
        <begin position="1"/>
        <end position="134"/>
    </location>
</feature>
<protein>
    <submittedName>
        <fullName evidence="7">Recombinase family protein</fullName>
    </submittedName>
</protein>
<keyword evidence="3" id="KW-0238">DNA-binding</keyword>
<keyword evidence="2" id="KW-0229">DNA integration</keyword>
<proteinExistence type="inferred from homology"/>
<comment type="similarity">
    <text evidence="1">Belongs to the site-specific recombinase resolvase family.</text>
</comment>
<gene>
    <name evidence="7" type="ORF">HU718_021315</name>
</gene>
<dbReference type="SUPFAM" id="SSF53041">
    <property type="entry name" value="Resolvase-like"/>
    <property type="match status" value="1"/>
</dbReference>
<reference evidence="7 8" key="2">
    <citation type="journal article" date="2021" name="Microorganisms">
        <title>The Ever-Expanding Pseudomonas Genus: Description of 43 New Species and Partition of the Pseudomonas putida Group.</title>
        <authorList>
            <person name="Girard L."/>
            <person name="Lood C."/>
            <person name="Hofte M."/>
            <person name="Vandamme P."/>
            <person name="Rokni-Zadeh H."/>
            <person name="van Noort V."/>
            <person name="Lavigne R."/>
            <person name="De Mot R."/>
        </authorList>
    </citation>
    <scope>NUCLEOTIDE SEQUENCE [LARGE SCALE GENOMIC DNA]</scope>
    <source>
        <strain evidence="7 8">ZA 5.3</strain>
    </source>
</reference>
<dbReference type="RefSeq" id="WP_186613910.1">
    <property type="nucleotide sequence ID" value="NZ_CP077089.1"/>
</dbReference>
<sequence length="178" mass="19479">MDIGYIRVSSADQNTVRQLDGVHLDQVFTDKVSGSTVDRPELQALLRSAREGDTLHVHSIDRLARSLVDLLALVEGLTTKGVAVQFHKEQLLFAGEANPMQQLMLSLLGSVAQFERSMIRERQREGIAKAKEAGAYKGRAKSVDDGAIRSAIENGMSYREAAKGLGVSLSTVQRAMRQ</sequence>
<dbReference type="InterPro" id="IPR050639">
    <property type="entry name" value="SSR_resolvase"/>
</dbReference>
<name>A0ABX8PT23_9PSED</name>
<reference evidence="7 8" key="1">
    <citation type="journal article" date="2020" name="Microorganisms">
        <title>Reliable Identification of Environmental Pseudomonas Isolates Using the rpoD Gene.</title>
        <authorList>
            <consortium name="The Broad Institute Genome Sequencing Platform"/>
            <person name="Girard L."/>
            <person name="Lood C."/>
            <person name="Rokni-Zadeh H."/>
            <person name="van Noort V."/>
            <person name="Lavigne R."/>
            <person name="De Mot R."/>
        </authorList>
    </citation>
    <scope>NUCLEOTIDE SEQUENCE [LARGE SCALE GENOMIC DNA]</scope>
    <source>
        <strain evidence="7 8">ZA 5.3</strain>
    </source>
</reference>
<dbReference type="Pfam" id="PF00239">
    <property type="entry name" value="Resolvase"/>
    <property type="match status" value="1"/>
</dbReference>